<feature type="compositionally biased region" description="Low complexity" evidence="1">
    <location>
        <begin position="14"/>
        <end position="29"/>
    </location>
</feature>
<accession>A0A8S0RWX4</accession>
<dbReference type="Gramene" id="OE9A041174T1">
    <property type="protein sequence ID" value="OE9A041174C1"/>
    <property type="gene ID" value="OE9A041174"/>
</dbReference>
<evidence type="ECO:0000256" key="1">
    <source>
        <dbReference type="SAM" id="MobiDB-lite"/>
    </source>
</evidence>
<dbReference type="AlphaFoldDB" id="A0A8S0RWX4"/>
<keyword evidence="3" id="KW-1185">Reference proteome</keyword>
<dbReference type="Proteomes" id="UP000594638">
    <property type="component" value="Unassembled WGS sequence"/>
</dbReference>
<name>A0A8S0RWX4_OLEEU</name>
<reference evidence="2 3" key="1">
    <citation type="submission" date="2019-12" db="EMBL/GenBank/DDBJ databases">
        <authorList>
            <person name="Alioto T."/>
            <person name="Alioto T."/>
            <person name="Gomez Garrido J."/>
        </authorList>
    </citation>
    <scope>NUCLEOTIDE SEQUENCE [LARGE SCALE GENOMIC DNA]</scope>
</reference>
<gene>
    <name evidence="2" type="ORF">OLEA9_A041174</name>
</gene>
<organism evidence="2 3">
    <name type="scientific">Olea europaea subsp. europaea</name>
    <dbReference type="NCBI Taxonomy" id="158383"/>
    <lineage>
        <taxon>Eukaryota</taxon>
        <taxon>Viridiplantae</taxon>
        <taxon>Streptophyta</taxon>
        <taxon>Embryophyta</taxon>
        <taxon>Tracheophyta</taxon>
        <taxon>Spermatophyta</taxon>
        <taxon>Magnoliopsida</taxon>
        <taxon>eudicotyledons</taxon>
        <taxon>Gunneridae</taxon>
        <taxon>Pentapetalae</taxon>
        <taxon>asterids</taxon>
        <taxon>lamiids</taxon>
        <taxon>Lamiales</taxon>
        <taxon>Oleaceae</taxon>
        <taxon>Oleeae</taxon>
        <taxon>Olea</taxon>
    </lineage>
</organism>
<protein>
    <submittedName>
        <fullName evidence="2">Uncharacterized protein</fullName>
    </submittedName>
</protein>
<dbReference type="EMBL" id="CACTIH010003772">
    <property type="protein sequence ID" value="CAA2984601.1"/>
    <property type="molecule type" value="Genomic_DNA"/>
</dbReference>
<feature type="compositionally biased region" description="Acidic residues" evidence="1">
    <location>
        <begin position="30"/>
        <end position="40"/>
    </location>
</feature>
<feature type="region of interest" description="Disordered" evidence="1">
    <location>
        <begin position="1"/>
        <end position="106"/>
    </location>
</feature>
<comment type="caution">
    <text evidence="2">The sequence shown here is derived from an EMBL/GenBank/DDBJ whole genome shotgun (WGS) entry which is preliminary data.</text>
</comment>
<sequence>MGCEVVACGGSKISGSPVGSSGASNSSCEEGSEATQDTDGDGSNPSSVLAGRGVEAVSSGDAQSGEMEDLAGPKFGTWGATDGKGLRHGGRDITGARGAYVDGVAD</sequence>
<evidence type="ECO:0000313" key="3">
    <source>
        <dbReference type="Proteomes" id="UP000594638"/>
    </source>
</evidence>
<evidence type="ECO:0000313" key="2">
    <source>
        <dbReference type="EMBL" id="CAA2984601.1"/>
    </source>
</evidence>
<proteinExistence type="predicted"/>